<dbReference type="KEGG" id="cbae:COR50_13470"/>
<name>A0A291QVY8_9BACT</name>
<protein>
    <submittedName>
        <fullName evidence="1">Esterase</fullName>
    </submittedName>
</protein>
<dbReference type="Proteomes" id="UP000220133">
    <property type="component" value="Chromosome"/>
</dbReference>
<organism evidence="1 2">
    <name type="scientific">Chitinophaga caeni</name>
    <dbReference type="NCBI Taxonomy" id="2029983"/>
    <lineage>
        <taxon>Bacteria</taxon>
        <taxon>Pseudomonadati</taxon>
        <taxon>Bacteroidota</taxon>
        <taxon>Chitinophagia</taxon>
        <taxon>Chitinophagales</taxon>
        <taxon>Chitinophagaceae</taxon>
        <taxon>Chitinophaga</taxon>
    </lineage>
</organism>
<sequence>MFIENYRKWYSPHLEREFEMLVFGDQGYPLIIFPSTMGRYYEPKDRGLIDAVKWFVEQGLIKIYCVDSIDALSWYNTHVLPASRAYNHACYDNLLYHEVLPFIQSDSGHERIAVAGCSFGGYHASNFAFKYPARVSYLFSMSAVYDIKPRVDDHYDDNVYFNNPIDYMPDNEDPDLWRMGIILGSAANDVARQHTEFMSRVLDFKNISHWLDIRQDASHDWPTWKNMLPHYLSLIK</sequence>
<evidence type="ECO:0000313" key="2">
    <source>
        <dbReference type="Proteomes" id="UP000220133"/>
    </source>
</evidence>
<dbReference type="InterPro" id="IPR000801">
    <property type="entry name" value="Esterase-like"/>
</dbReference>
<proteinExistence type="predicted"/>
<accession>A0A291QVY8</accession>
<keyword evidence="2" id="KW-1185">Reference proteome</keyword>
<dbReference type="InterPro" id="IPR050583">
    <property type="entry name" value="Mycobacterial_A85_antigen"/>
</dbReference>
<dbReference type="InterPro" id="IPR029058">
    <property type="entry name" value="AB_hydrolase_fold"/>
</dbReference>
<gene>
    <name evidence="1" type="ORF">COR50_13470</name>
</gene>
<dbReference type="Gene3D" id="3.40.50.1820">
    <property type="entry name" value="alpha/beta hydrolase"/>
    <property type="match status" value="1"/>
</dbReference>
<evidence type="ECO:0000313" key="1">
    <source>
        <dbReference type="EMBL" id="ATL48091.1"/>
    </source>
</evidence>
<dbReference type="PANTHER" id="PTHR48098:SF3">
    <property type="entry name" value="IRON(III) ENTEROBACTIN ESTERASE"/>
    <property type="match status" value="1"/>
</dbReference>
<reference evidence="1 2" key="1">
    <citation type="submission" date="2017-10" db="EMBL/GenBank/DDBJ databases">
        <title>Paenichitinophaga pekingensis gen. nov., sp. nov., isolated from activated sludge.</title>
        <authorList>
            <person name="Jin D."/>
            <person name="Kong X."/>
            <person name="Deng Y."/>
            <person name="Bai Z."/>
        </authorList>
    </citation>
    <scope>NUCLEOTIDE SEQUENCE [LARGE SCALE GENOMIC DNA]</scope>
    <source>
        <strain evidence="1 2">13</strain>
    </source>
</reference>
<dbReference type="SUPFAM" id="SSF53474">
    <property type="entry name" value="alpha/beta-Hydrolases"/>
    <property type="match status" value="1"/>
</dbReference>
<dbReference type="EMBL" id="CP023777">
    <property type="protein sequence ID" value="ATL48091.1"/>
    <property type="molecule type" value="Genomic_DNA"/>
</dbReference>
<dbReference type="Pfam" id="PF00756">
    <property type="entry name" value="Esterase"/>
    <property type="match status" value="1"/>
</dbReference>
<dbReference type="AlphaFoldDB" id="A0A291QVY8"/>
<dbReference type="PANTHER" id="PTHR48098">
    <property type="entry name" value="ENTEROCHELIN ESTERASE-RELATED"/>
    <property type="match status" value="1"/>
</dbReference>
<dbReference type="OrthoDB" id="9775130at2"/>